<dbReference type="PROSITE" id="PS50157">
    <property type="entry name" value="ZINC_FINGER_C2H2_2"/>
    <property type="match status" value="1"/>
</dbReference>
<reference evidence="4" key="1">
    <citation type="submission" date="2020-11" db="EMBL/GenBank/DDBJ databases">
        <authorList>
            <consortium name="DOE Joint Genome Institute"/>
            <person name="Ahrendt S."/>
            <person name="Riley R."/>
            <person name="Andreopoulos W."/>
            <person name="Labutti K."/>
            <person name="Pangilinan J."/>
            <person name="Ruiz-Duenas F.J."/>
            <person name="Barrasa J.M."/>
            <person name="Sanchez-Garcia M."/>
            <person name="Camarero S."/>
            <person name="Miyauchi S."/>
            <person name="Serrano A."/>
            <person name="Linde D."/>
            <person name="Babiker R."/>
            <person name="Drula E."/>
            <person name="Ayuso-Fernandez I."/>
            <person name="Pacheco R."/>
            <person name="Padilla G."/>
            <person name="Ferreira P."/>
            <person name="Barriuso J."/>
            <person name="Kellner H."/>
            <person name="Castanera R."/>
            <person name="Alfaro M."/>
            <person name="Ramirez L."/>
            <person name="Pisabarro A.G."/>
            <person name="Kuo A."/>
            <person name="Tritt A."/>
            <person name="Lipzen A."/>
            <person name="He G."/>
            <person name="Yan M."/>
            <person name="Ng V."/>
            <person name="Cullen D."/>
            <person name="Martin F."/>
            <person name="Rosso M.-N."/>
            <person name="Henrissat B."/>
            <person name="Hibbett D."/>
            <person name="Martinez A.T."/>
            <person name="Grigoriev I.V."/>
        </authorList>
    </citation>
    <scope>NUCLEOTIDE SEQUENCE</scope>
    <source>
        <strain evidence="4">CIRM-BRFM 674</strain>
    </source>
</reference>
<feature type="region of interest" description="Disordered" evidence="2">
    <location>
        <begin position="147"/>
        <end position="189"/>
    </location>
</feature>
<sequence>MARTHELQTSSRVHHIVRHIKSHMKSDTMMIKLKCQHCGDDFNQSDLLHKHITKLHPPVYTTTTEMFSLDLHSMPLHTPSRRPSDVPAPKAVFASAHHSKDMPIWAMTCNPNPSGLPPFDPNTSNANAMDEWLESFWPGYISSTLSTELKQAPKRNDEHSSPSPSPSPSPSKDATIGTQDLSSPLAVIN</sequence>
<keyword evidence="5" id="KW-1185">Reference proteome</keyword>
<dbReference type="OrthoDB" id="10615225at2759"/>
<dbReference type="EMBL" id="MU155140">
    <property type="protein sequence ID" value="KAF9484758.1"/>
    <property type="molecule type" value="Genomic_DNA"/>
</dbReference>
<proteinExistence type="predicted"/>
<gene>
    <name evidence="4" type="ORF">BDN70DRAFT_917379</name>
</gene>
<keyword evidence="1" id="KW-0863">Zinc-finger</keyword>
<accession>A0A9P5ZB15</accession>
<evidence type="ECO:0000256" key="2">
    <source>
        <dbReference type="SAM" id="MobiDB-lite"/>
    </source>
</evidence>
<dbReference type="Gene3D" id="3.30.160.60">
    <property type="entry name" value="Classic Zinc Finger"/>
    <property type="match status" value="1"/>
</dbReference>
<comment type="caution">
    <text evidence="4">The sequence shown here is derived from an EMBL/GenBank/DDBJ whole genome shotgun (WGS) entry which is preliminary data.</text>
</comment>
<evidence type="ECO:0000259" key="3">
    <source>
        <dbReference type="PROSITE" id="PS50157"/>
    </source>
</evidence>
<dbReference type="InterPro" id="IPR013087">
    <property type="entry name" value="Znf_C2H2_type"/>
</dbReference>
<dbReference type="GO" id="GO:0008270">
    <property type="term" value="F:zinc ion binding"/>
    <property type="evidence" value="ECO:0007669"/>
    <property type="project" value="UniProtKB-KW"/>
</dbReference>
<dbReference type="PROSITE" id="PS00028">
    <property type="entry name" value="ZINC_FINGER_C2H2_1"/>
    <property type="match status" value="1"/>
</dbReference>
<evidence type="ECO:0000313" key="4">
    <source>
        <dbReference type="EMBL" id="KAF9484758.1"/>
    </source>
</evidence>
<feature type="domain" description="C2H2-type" evidence="3">
    <location>
        <begin position="33"/>
        <end position="56"/>
    </location>
</feature>
<evidence type="ECO:0000256" key="1">
    <source>
        <dbReference type="PROSITE-ProRule" id="PRU00042"/>
    </source>
</evidence>
<keyword evidence="1" id="KW-0479">Metal-binding</keyword>
<name>A0A9P5ZB15_9AGAR</name>
<protein>
    <recommendedName>
        <fullName evidence="3">C2H2-type domain-containing protein</fullName>
    </recommendedName>
</protein>
<evidence type="ECO:0000313" key="5">
    <source>
        <dbReference type="Proteomes" id="UP000807469"/>
    </source>
</evidence>
<dbReference type="Proteomes" id="UP000807469">
    <property type="component" value="Unassembled WGS sequence"/>
</dbReference>
<organism evidence="4 5">
    <name type="scientific">Pholiota conissans</name>
    <dbReference type="NCBI Taxonomy" id="109636"/>
    <lineage>
        <taxon>Eukaryota</taxon>
        <taxon>Fungi</taxon>
        <taxon>Dikarya</taxon>
        <taxon>Basidiomycota</taxon>
        <taxon>Agaricomycotina</taxon>
        <taxon>Agaricomycetes</taxon>
        <taxon>Agaricomycetidae</taxon>
        <taxon>Agaricales</taxon>
        <taxon>Agaricineae</taxon>
        <taxon>Strophariaceae</taxon>
        <taxon>Pholiota</taxon>
    </lineage>
</organism>
<dbReference type="AlphaFoldDB" id="A0A9P5ZB15"/>
<keyword evidence="1" id="KW-0862">Zinc</keyword>